<proteinExistence type="predicted"/>
<dbReference type="AlphaFoldDB" id="A0A0C1RAZ3"/>
<keyword evidence="2" id="KW-0812">Transmembrane</keyword>
<name>A0A0C1RAZ3_9CYAN</name>
<keyword evidence="2" id="KW-1133">Transmembrane helix</keyword>
<comment type="caution">
    <text evidence="4">The sequence shown here is derived from an EMBL/GenBank/DDBJ whole genome shotgun (WGS) entry which is preliminary data.</text>
</comment>
<feature type="transmembrane region" description="Helical" evidence="2">
    <location>
        <begin position="85"/>
        <end position="106"/>
    </location>
</feature>
<protein>
    <submittedName>
        <fullName evidence="3">Shikimate dehydrogenase</fullName>
    </submittedName>
</protein>
<keyword evidence="2" id="KW-0472">Membrane</keyword>
<dbReference type="Proteomes" id="UP000029738">
    <property type="component" value="Unassembled WGS sequence"/>
</dbReference>
<reference evidence="3" key="2">
    <citation type="submission" date="2019-11" db="EMBL/GenBank/DDBJ databases">
        <title>Improved Assembly of Tolypothrix boutellei genome.</title>
        <authorList>
            <person name="Sarangi A.N."/>
            <person name="Mukherjee M."/>
            <person name="Ghosh S."/>
            <person name="Singh D."/>
            <person name="Das A."/>
            <person name="Kant S."/>
            <person name="Prusty A."/>
            <person name="Tripathy S."/>
        </authorList>
    </citation>
    <scope>NUCLEOTIDE SEQUENCE</scope>
    <source>
        <strain evidence="3">VB521301</strain>
    </source>
</reference>
<evidence type="ECO:0000313" key="3">
    <source>
        <dbReference type="EMBL" id="KAF3884048.1"/>
    </source>
</evidence>
<keyword evidence="5" id="KW-1185">Reference proteome</keyword>
<dbReference type="EMBL" id="JHEG02000019">
    <property type="protein sequence ID" value="KIE12823.1"/>
    <property type="molecule type" value="Genomic_DNA"/>
</dbReference>
<reference evidence="4" key="1">
    <citation type="journal article" date="2015" name="Genome Announc.">
        <title>Draft Genome Sequence of Tolypothrix boutellei Strain VB521301.</title>
        <authorList>
            <person name="Chandrababunaidu M.M."/>
            <person name="Singh D."/>
            <person name="Sen D."/>
            <person name="Bhan S."/>
            <person name="Das S."/>
            <person name="Gupta A."/>
            <person name="Adhikary S.P."/>
            <person name="Tripathy S."/>
        </authorList>
    </citation>
    <scope>NUCLEOTIDE SEQUENCE</scope>
    <source>
        <strain evidence="4">VB521301</strain>
    </source>
</reference>
<dbReference type="SUPFAM" id="SSF58100">
    <property type="entry name" value="Bacterial hemolysins"/>
    <property type="match status" value="1"/>
</dbReference>
<evidence type="ECO:0000313" key="5">
    <source>
        <dbReference type="Proteomes" id="UP000029738"/>
    </source>
</evidence>
<sequence>MSQSPITVTYSLEEVLKQMNQKLDNLHKDVNDFRTETKVAIESVKGDNKNIDTKLTNLEKTVDEIKVDTKKNTTDLADLKGWRSLIAPFFVAVVVAAITGLINWAIRK</sequence>
<keyword evidence="1" id="KW-0175">Coiled coil</keyword>
<feature type="coiled-coil region" evidence="1">
    <location>
        <begin position="16"/>
        <end position="68"/>
    </location>
</feature>
<organism evidence="4">
    <name type="scientific">Tolypothrix bouteillei VB521301</name>
    <dbReference type="NCBI Taxonomy" id="1479485"/>
    <lineage>
        <taxon>Bacteria</taxon>
        <taxon>Bacillati</taxon>
        <taxon>Cyanobacteriota</taxon>
        <taxon>Cyanophyceae</taxon>
        <taxon>Nostocales</taxon>
        <taxon>Tolypothrichaceae</taxon>
        <taxon>Tolypothrix</taxon>
    </lineage>
</organism>
<dbReference type="STRING" id="1479485.DA73_0204875"/>
<dbReference type="EMBL" id="JHEG04000001">
    <property type="protein sequence ID" value="KAF3884048.1"/>
    <property type="molecule type" value="Genomic_DNA"/>
</dbReference>
<accession>A0A0C1RAZ3</accession>
<evidence type="ECO:0000313" key="4">
    <source>
        <dbReference type="EMBL" id="KIE12823.1"/>
    </source>
</evidence>
<dbReference type="Gene3D" id="1.20.1170.10">
    <property type="match status" value="1"/>
</dbReference>
<evidence type="ECO:0000256" key="2">
    <source>
        <dbReference type="SAM" id="Phobius"/>
    </source>
</evidence>
<dbReference type="RefSeq" id="WP_038086622.1">
    <property type="nucleotide sequence ID" value="NZ_JHEG04000001.1"/>
</dbReference>
<gene>
    <name evidence="4" type="ORF">DA73_0204875</name>
    <name evidence="3" type="ORF">DA73_0400024345</name>
</gene>
<evidence type="ECO:0000256" key="1">
    <source>
        <dbReference type="SAM" id="Coils"/>
    </source>
</evidence>